<gene>
    <name evidence="4" type="ORF">AN403_3099</name>
</gene>
<feature type="region of interest" description="Disordered" evidence="2">
    <location>
        <begin position="292"/>
        <end position="344"/>
    </location>
</feature>
<feature type="compositionally biased region" description="Basic and acidic residues" evidence="2">
    <location>
        <begin position="312"/>
        <end position="344"/>
    </location>
</feature>
<accession>A0A0P8X1D5</accession>
<feature type="coiled-coil region" evidence="1">
    <location>
        <begin position="80"/>
        <end position="238"/>
    </location>
</feature>
<evidence type="ECO:0000313" key="5">
    <source>
        <dbReference type="Proteomes" id="UP000050349"/>
    </source>
</evidence>
<dbReference type="Proteomes" id="UP000050349">
    <property type="component" value="Unassembled WGS sequence"/>
</dbReference>
<dbReference type="OrthoDB" id="7015148at2"/>
<proteinExistence type="predicted"/>
<name>A0A0P8X1D5_PSEFL</name>
<evidence type="ECO:0000259" key="3">
    <source>
        <dbReference type="Pfam" id="PF11740"/>
    </source>
</evidence>
<feature type="domain" description="KfrA N-terminal DNA-binding" evidence="3">
    <location>
        <begin position="10"/>
        <end position="117"/>
    </location>
</feature>
<sequence>MARGGINKAIVQIARDALIARGVNPSINAVRIELGNTGSMTTIARYLGELGKGEPLPKERRERLSDELSGLVGQLLDRLLEEGAEEVAEARTELDKHRASVNQQLSQAQAALADLQRQNDSLQAALDVQAGELSTCQSSLQSELTRNARLSQSCADLEVRVHEKDEQIRSLEEKHLHARDALEHYRTAVKDQREQEQRRHEGQLQQIQVEHRQLQQTLSVKQEELSRLNRDNERLLSDSRQQTKLVTTQGETITRLTGELNALAIASAREEGAKEQLIDQLTHSREVSASLRDSVTQADARAKNAQTLLETTQHEVDQLRQKLKQLQHEKSPSRSEQADDQRQE</sequence>
<dbReference type="AlphaFoldDB" id="A0A0P8X1D5"/>
<comment type="caution">
    <text evidence="4">The sequence shown here is derived from an EMBL/GenBank/DDBJ whole genome shotgun (WGS) entry which is preliminary data.</text>
</comment>
<dbReference type="Pfam" id="PF11740">
    <property type="entry name" value="KfrA_N"/>
    <property type="match status" value="1"/>
</dbReference>
<protein>
    <recommendedName>
        <fullName evidence="3">KfrA N-terminal DNA-binding domain-containing protein</fullName>
    </recommendedName>
</protein>
<dbReference type="RefSeq" id="WP_057397958.1">
    <property type="nucleotide sequence ID" value="NZ_LJXB01000076.1"/>
</dbReference>
<dbReference type="EMBL" id="LJXB01000076">
    <property type="protein sequence ID" value="KPU59540.1"/>
    <property type="molecule type" value="Genomic_DNA"/>
</dbReference>
<reference evidence="4 5" key="1">
    <citation type="submission" date="2015-09" db="EMBL/GenBank/DDBJ databases">
        <authorList>
            <person name="Jackson K.R."/>
            <person name="Lunt B.L."/>
            <person name="Fisher J.N.B."/>
            <person name="Gardner A.V."/>
            <person name="Bailey M.E."/>
            <person name="Deus L.M."/>
            <person name="Earl A.S."/>
            <person name="Gibby P.D."/>
            <person name="Hartmann K.A."/>
            <person name="Liu J.E."/>
            <person name="Manci A.M."/>
            <person name="Nielsen D.A."/>
            <person name="Solomon M.B."/>
            <person name="Breakwell D.P."/>
            <person name="Burnett S.H."/>
            <person name="Grose J.H."/>
        </authorList>
    </citation>
    <scope>NUCLEOTIDE SEQUENCE [LARGE SCALE GENOMIC DNA]</scope>
    <source>
        <strain evidence="4 5">S613</strain>
    </source>
</reference>
<evidence type="ECO:0000256" key="2">
    <source>
        <dbReference type="SAM" id="MobiDB-lite"/>
    </source>
</evidence>
<dbReference type="InterPro" id="IPR021104">
    <property type="entry name" value="KfrA_DNA-bd_N"/>
</dbReference>
<dbReference type="PATRIC" id="fig|294.162.peg.2881"/>
<keyword evidence="1" id="KW-0175">Coiled coil</keyword>
<evidence type="ECO:0000313" key="4">
    <source>
        <dbReference type="EMBL" id="KPU59540.1"/>
    </source>
</evidence>
<evidence type="ECO:0000256" key="1">
    <source>
        <dbReference type="SAM" id="Coils"/>
    </source>
</evidence>
<organism evidence="4 5">
    <name type="scientific">Pseudomonas fluorescens</name>
    <dbReference type="NCBI Taxonomy" id="294"/>
    <lineage>
        <taxon>Bacteria</taxon>
        <taxon>Pseudomonadati</taxon>
        <taxon>Pseudomonadota</taxon>
        <taxon>Gammaproteobacteria</taxon>
        <taxon>Pseudomonadales</taxon>
        <taxon>Pseudomonadaceae</taxon>
        <taxon>Pseudomonas</taxon>
    </lineage>
</organism>